<evidence type="ECO:0000313" key="2">
    <source>
        <dbReference type="Proteomes" id="UP000279833"/>
    </source>
</evidence>
<dbReference type="EMBL" id="UZAK01035794">
    <property type="protein sequence ID" value="VDP52258.1"/>
    <property type="molecule type" value="Genomic_DNA"/>
</dbReference>
<keyword evidence="2" id="KW-1185">Reference proteome</keyword>
<gene>
    <name evidence="1" type="ORF">SCUD_LOCUS13335</name>
</gene>
<reference evidence="1 2" key="2">
    <citation type="submission" date="2018-11" db="EMBL/GenBank/DDBJ databases">
        <authorList>
            <consortium name="Pathogen Informatics"/>
        </authorList>
    </citation>
    <scope>NUCLEOTIDE SEQUENCE [LARGE SCALE GENOMIC DNA]</scope>
    <source>
        <strain evidence="1">Dakar</strain>
        <strain evidence="2">Dakar, Senegal</strain>
    </source>
</reference>
<dbReference type="AlphaFoldDB" id="A0A183KE92"/>
<reference evidence="3" key="1">
    <citation type="submission" date="2016-06" db="UniProtKB">
        <authorList>
            <consortium name="WormBaseParasite"/>
        </authorList>
    </citation>
    <scope>IDENTIFICATION</scope>
</reference>
<dbReference type="WBParaSite" id="SCUD_0001333801-mRNA-1">
    <property type="protein sequence ID" value="SCUD_0001333801-mRNA-1"/>
    <property type="gene ID" value="SCUD_0001333801"/>
</dbReference>
<sequence>MERSNNVETGKTSQIATETSRYNLTVLEILETHWTQGGKKAKYGRDAVMLRSRRGKCSTHSGSCSDAAGYEDIIGRHGLDTNKLNEFKIALNNRFQALQDLLKEEESTMEGNWKGIKEAITSTCQEVLGLNKYHHKEWISIETLDRNKERKEEQEDSN</sequence>
<proteinExistence type="predicted"/>
<evidence type="ECO:0000313" key="3">
    <source>
        <dbReference type="WBParaSite" id="SCUD_0001333801-mRNA-1"/>
    </source>
</evidence>
<accession>A0A183KE92</accession>
<evidence type="ECO:0000313" key="1">
    <source>
        <dbReference type="EMBL" id="VDP52258.1"/>
    </source>
</evidence>
<protein>
    <submittedName>
        <fullName evidence="1 3">Uncharacterized protein</fullName>
    </submittedName>
</protein>
<organism evidence="3">
    <name type="scientific">Schistosoma curassoni</name>
    <dbReference type="NCBI Taxonomy" id="6186"/>
    <lineage>
        <taxon>Eukaryota</taxon>
        <taxon>Metazoa</taxon>
        <taxon>Spiralia</taxon>
        <taxon>Lophotrochozoa</taxon>
        <taxon>Platyhelminthes</taxon>
        <taxon>Trematoda</taxon>
        <taxon>Digenea</taxon>
        <taxon>Strigeidida</taxon>
        <taxon>Schistosomatoidea</taxon>
        <taxon>Schistosomatidae</taxon>
        <taxon>Schistosoma</taxon>
    </lineage>
</organism>
<dbReference type="Proteomes" id="UP000279833">
    <property type="component" value="Unassembled WGS sequence"/>
</dbReference>
<name>A0A183KE92_9TREM</name>